<proteinExistence type="predicted"/>
<gene>
    <name evidence="15" type="ORF">EOD39_11848</name>
</gene>
<keyword evidence="9 12" id="KW-1015">Disulfide bond</keyword>
<dbReference type="InterPro" id="IPR011042">
    <property type="entry name" value="6-blade_b-propeller_TolB-like"/>
</dbReference>
<dbReference type="PROSITE" id="PS01187">
    <property type="entry name" value="EGF_CA"/>
    <property type="match status" value="1"/>
</dbReference>
<evidence type="ECO:0000256" key="5">
    <source>
        <dbReference type="ARBA" id="ARBA00022729"/>
    </source>
</evidence>
<dbReference type="SUPFAM" id="SSF57184">
    <property type="entry name" value="Growth factor receptor domain"/>
    <property type="match status" value="1"/>
</dbReference>
<feature type="disulfide bond" evidence="12">
    <location>
        <begin position="261"/>
        <end position="271"/>
    </location>
</feature>
<evidence type="ECO:0000256" key="7">
    <source>
        <dbReference type="ARBA" id="ARBA00022989"/>
    </source>
</evidence>
<accession>A0A662YUS5</accession>
<dbReference type="Gene3D" id="2.120.10.30">
    <property type="entry name" value="TolB, C-terminal domain"/>
    <property type="match status" value="1"/>
</dbReference>
<keyword evidence="8 13" id="KW-0472">Membrane</keyword>
<dbReference type="Pfam" id="PF07645">
    <property type="entry name" value="EGF_CA"/>
    <property type="match status" value="1"/>
</dbReference>
<dbReference type="PROSITE" id="PS50026">
    <property type="entry name" value="EGF_3"/>
    <property type="match status" value="1"/>
</dbReference>
<keyword evidence="7 13" id="KW-1133">Transmembrane helix</keyword>
<evidence type="ECO:0000256" key="11">
    <source>
        <dbReference type="ARBA" id="ARBA00023180"/>
    </source>
</evidence>
<dbReference type="InterPro" id="IPR000742">
    <property type="entry name" value="EGF"/>
</dbReference>
<feature type="disulfide bond" evidence="12">
    <location>
        <begin position="283"/>
        <end position="292"/>
    </location>
</feature>
<evidence type="ECO:0000256" key="9">
    <source>
        <dbReference type="ARBA" id="ARBA00023157"/>
    </source>
</evidence>
<dbReference type="InterPro" id="IPR018097">
    <property type="entry name" value="EGF_Ca-bd_CS"/>
</dbReference>
<comment type="caution">
    <text evidence="12">Lacks conserved residue(s) required for the propagation of feature annotation.</text>
</comment>
<dbReference type="FunFam" id="2.10.25.10:FF:000088">
    <property type="entry name" value="Prolow-density lipoprotein receptor-related protein 1"/>
    <property type="match status" value="1"/>
</dbReference>
<dbReference type="PROSITE" id="PS01186">
    <property type="entry name" value="EGF_2"/>
    <property type="match status" value="1"/>
</dbReference>
<evidence type="ECO:0000313" key="15">
    <source>
        <dbReference type="EMBL" id="RXM99278.1"/>
    </source>
</evidence>
<feature type="transmembrane region" description="Helical" evidence="13">
    <location>
        <begin position="297"/>
        <end position="320"/>
    </location>
</feature>
<evidence type="ECO:0000256" key="1">
    <source>
        <dbReference type="ARBA" id="ARBA00004479"/>
    </source>
</evidence>
<dbReference type="PANTHER" id="PTHR22722:SF5">
    <property type="entry name" value="LOW-DENSITY LIPOPROTEIN RECEPTOR-RELATED PROTEIN 1B"/>
    <property type="match status" value="1"/>
</dbReference>
<evidence type="ECO:0000256" key="10">
    <source>
        <dbReference type="ARBA" id="ARBA00023170"/>
    </source>
</evidence>
<keyword evidence="15" id="KW-0449">Lipoprotein</keyword>
<dbReference type="CDD" id="cd12087">
    <property type="entry name" value="TM_EGFR-like"/>
    <property type="match status" value="1"/>
</dbReference>
<keyword evidence="4 13" id="KW-0812">Transmembrane</keyword>
<reference evidence="15 16" key="1">
    <citation type="submission" date="2019-01" db="EMBL/GenBank/DDBJ databases">
        <title>Draft Genome and Complete Hox-Cluster Characterization of the Sterlet Sturgeon (Acipenser ruthenus).</title>
        <authorList>
            <person name="Wei Q."/>
        </authorList>
    </citation>
    <scope>NUCLEOTIDE SEQUENCE [LARGE SCALE GENOMIC DNA]</scope>
    <source>
        <strain evidence="15">WHYD16114868_AA</strain>
        <tissue evidence="15">Blood</tissue>
    </source>
</reference>
<keyword evidence="16" id="KW-1185">Reference proteome</keyword>
<feature type="domain" description="EGF-like" evidence="14">
    <location>
        <begin position="257"/>
        <end position="293"/>
    </location>
</feature>
<dbReference type="InterPro" id="IPR049883">
    <property type="entry name" value="NOTCH1_EGF-like"/>
</dbReference>
<dbReference type="GO" id="GO:0006897">
    <property type="term" value="P:endocytosis"/>
    <property type="evidence" value="ECO:0007669"/>
    <property type="project" value="UniProtKB-KW"/>
</dbReference>
<keyword evidence="3" id="KW-0254">Endocytosis</keyword>
<evidence type="ECO:0000256" key="2">
    <source>
        <dbReference type="ARBA" id="ARBA00022536"/>
    </source>
</evidence>
<dbReference type="Proteomes" id="UP000289886">
    <property type="component" value="Unassembled WGS sequence"/>
</dbReference>
<dbReference type="GO" id="GO:0005041">
    <property type="term" value="F:low-density lipoprotein particle receptor activity"/>
    <property type="evidence" value="ECO:0007669"/>
    <property type="project" value="TreeGrafter"/>
</dbReference>
<comment type="subcellular location">
    <subcellularLocation>
        <location evidence="1">Membrane</location>
        <topology evidence="1">Single-pass type I membrane protein</topology>
    </subcellularLocation>
</comment>
<organism evidence="15 16">
    <name type="scientific">Acipenser ruthenus</name>
    <name type="common">Sterlet sturgeon</name>
    <dbReference type="NCBI Taxonomy" id="7906"/>
    <lineage>
        <taxon>Eukaryota</taxon>
        <taxon>Metazoa</taxon>
        <taxon>Chordata</taxon>
        <taxon>Craniata</taxon>
        <taxon>Vertebrata</taxon>
        <taxon>Euteleostomi</taxon>
        <taxon>Actinopterygii</taxon>
        <taxon>Chondrostei</taxon>
        <taxon>Acipenseriformes</taxon>
        <taxon>Acipenseridae</taxon>
        <taxon>Acipenser</taxon>
    </lineage>
</organism>
<dbReference type="InterPro" id="IPR001881">
    <property type="entry name" value="EGF-like_Ca-bd_dom"/>
</dbReference>
<comment type="caution">
    <text evidence="15">The sequence shown here is derived from an EMBL/GenBank/DDBJ whole genome shotgun (WGS) entry which is preliminary data.</text>
</comment>
<evidence type="ECO:0000256" key="13">
    <source>
        <dbReference type="SAM" id="Phobius"/>
    </source>
</evidence>
<keyword evidence="5" id="KW-0732">Signal</keyword>
<dbReference type="PROSITE" id="PS00022">
    <property type="entry name" value="EGF_1"/>
    <property type="match status" value="1"/>
</dbReference>
<dbReference type="InterPro" id="IPR051221">
    <property type="entry name" value="LDLR-related"/>
</dbReference>
<dbReference type="Pfam" id="PF00008">
    <property type="entry name" value="EGF"/>
    <property type="match status" value="1"/>
</dbReference>
<dbReference type="SUPFAM" id="SSF57196">
    <property type="entry name" value="EGF/Laminin"/>
    <property type="match status" value="1"/>
</dbReference>
<keyword evidence="10 15" id="KW-0675">Receptor</keyword>
<evidence type="ECO:0000256" key="4">
    <source>
        <dbReference type="ARBA" id="ARBA00022692"/>
    </source>
</evidence>
<dbReference type="EMBL" id="SCEB01000424">
    <property type="protein sequence ID" value="RXM99278.1"/>
    <property type="molecule type" value="Genomic_DNA"/>
</dbReference>
<dbReference type="Gene3D" id="2.10.25.10">
    <property type="entry name" value="Laminin"/>
    <property type="match status" value="4"/>
</dbReference>
<evidence type="ECO:0000256" key="8">
    <source>
        <dbReference type="ARBA" id="ARBA00023136"/>
    </source>
</evidence>
<dbReference type="GO" id="GO:0043235">
    <property type="term" value="C:receptor complex"/>
    <property type="evidence" value="ECO:0007669"/>
    <property type="project" value="TreeGrafter"/>
</dbReference>
<protein>
    <submittedName>
        <fullName evidence="15">Low-density lipoprotein receptor-related protein 1B</fullName>
    </submittedName>
</protein>
<dbReference type="PANTHER" id="PTHR22722">
    <property type="entry name" value="LOW-DENSITY LIPOPROTEIN RECEPTOR-RELATED PROTEIN 2-RELATED"/>
    <property type="match status" value="1"/>
</dbReference>
<sequence>MCEGKINPCGEDAVCNQTKTAAVCRCKPGFQRNQKDKQCKEINECLQIGSCSHYCTNTKGSFKCACDRNYREINGTCKAKGPEDQVLYIANDTEIRGFVYPFNQSHGHKQLARIEDNARIIGMDALYQGHKIIWGTQFNPGILQPHQIDIFEDYIFGAGLKNNVFKVHKYGHKPVEYIDSGLEKATSVLVSHRYKQPDISNPCLKKNCEFLCLLNPNGASCSCPEGKVLINGTCGDTSISGKPTCRCTLGFTGPNCERRMCDNFCLNGGTCDISQGNQPLCRCPADYTGDRCQYRSIAIIVPLVLLVILITTVVVGVLICKRRQRGKRVQRQPVTNGGINVEIGNPSYNMISVFSKEFEVSHRS</sequence>
<dbReference type="GO" id="GO:0005886">
    <property type="term" value="C:plasma membrane"/>
    <property type="evidence" value="ECO:0007669"/>
    <property type="project" value="TreeGrafter"/>
</dbReference>
<evidence type="ECO:0000259" key="14">
    <source>
        <dbReference type="PROSITE" id="PS50026"/>
    </source>
</evidence>
<keyword evidence="2 12" id="KW-0245">EGF-like domain</keyword>
<keyword evidence="11" id="KW-0325">Glycoprotein</keyword>
<evidence type="ECO:0000256" key="3">
    <source>
        <dbReference type="ARBA" id="ARBA00022583"/>
    </source>
</evidence>
<dbReference type="InterPro" id="IPR009030">
    <property type="entry name" value="Growth_fac_rcpt_cys_sf"/>
</dbReference>
<evidence type="ECO:0000256" key="6">
    <source>
        <dbReference type="ARBA" id="ARBA00022737"/>
    </source>
</evidence>
<evidence type="ECO:0000256" key="12">
    <source>
        <dbReference type="PROSITE-ProRule" id="PRU00076"/>
    </source>
</evidence>
<dbReference type="AlphaFoldDB" id="A0A662YUS5"/>
<dbReference type="GO" id="GO:0005509">
    <property type="term" value="F:calcium ion binding"/>
    <property type="evidence" value="ECO:0007669"/>
    <property type="project" value="InterPro"/>
</dbReference>
<dbReference type="SMART" id="SM00179">
    <property type="entry name" value="EGF_CA"/>
    <property type="match status" value="2"/>
</dbReference>
<dbReference type="CDD" id="cd00054">
    <property type="entry name" value="EGF_CA"/>
    <property type="match status" value="1"/>
</dbReference>
<dbReference type="FunFam" id="2.10.25.10:FF:000009">
    <property type="entry name" value="Low-density lipoprotein receptor isoform 1"/>
    <property type="match status" value="1"/>
</dbReference>
<name>A0A662YUS5_ACIRT</name>
<dbReference type="SMART" id="SM00181">
    <property type="entry name" value="EGF"/>
    <property type="match status" value="4"/>
</dbReference>
<keyword evidence="6" id="KW-0677">Repeat</keyword>
<evidence type="ECO:0000313" key="16">
    <source>
        <dbReference type="Proteomes" id="UP000289886"/>
    </source>
</evidence>